<organism evidence="2 3">
    <name type="scientific">Candidatus Accumulibacter aalborgensis</name>
    <dbReference type="NCBI Taxonomy" id="1860102"/>
    <lineage>
        <taxon>Bacteria</taxon>
        <taxon>Pseudomonadati</taxon>
        <taxon>Pseudomonadota</taxon>
        <taxon>Betaproteobacteria</taxon>
        <taxon>Candidatus Accumulibacter</taxon>
    </lineage>
</organism>
<gene>
    <name evidence="2" type="ORF">ACCAA_200002</name>
</gene>
<proteinExistence type="predicted"/>
<dbReference type="EMBL" id="FLQX01000095">
    <property type="protein sequence ID" value="SBT05204.1"/>
    <property type="molecule type" value="Genomic_DNA"/>
</dbReference>
<keyword evidence="1" id="KW-1133">Transmembrane helix</keyword>
<evidence type="ECO:0000313" key="2">
    <source>
        <dbReference type="EMBL" id="SBT05204.1"/>
    </source>
</evidence>
<dbReference type="Proteomes" id="UP000199169">
    <property type="component" value="Unassembled WGS sequence"/>
</dbReference>
<evidence type="ECO:0000313" key="3">
    <source>
        <dbReference type="Proteomes" id="UP000199169"/>
    </source>
</evidence>
<keyword evidence="1" id="KW-0472">Membrane</keyword>
<accession>A0A1A8XJ40</accession>
<dbReference type="AlphaFoldDB" id="A0A1A8XJ40"/>
<reference evidence="2 3" key="1">
    <citation type="submission" date="2016-06" db="EMBL/GenBank/DDBJ databases">
        <authorList>
            <person name="Kjaerup R.B."/>
            <person name="Dalgaard T.S."/>
            <person name="Juul-Madsen H.R."/>
        </authorList>
    </citation>
    <scope>NUCLEOTIDE SEQUENCE [LARGE SCALE GENOMIC DNA]</scope>
    <source>
        <strain evidence="2">3</strain>
    </source>
</reference>
<keyword evidence="1" id="KW-0812">Transmembrane</keyword>
<protein>
    <submittedName>
        <fullName evidence="2">Uncharacterized protein</fullName>
    </submittedName>
</protein>
<name>A0A1A8XJ40_9PROT</name>
<feature type="transmembrane region" description="Helical" evidence="1">
    <location>
        <begin position="16"/>
        <end position="38"/>
    </location>
</feature>
<dbReference type="RefSeq" id="WP_186406421.1">
    <property type="nucleotide sequence ID" value="NZ_FLQX01000095.1"/>
</dbReference>
<keyword evidence="3" id="KW-1185">Reference proteome</keyword>
<evidence type="ECO:0000256" key="1">
    <source>
        <dbReference type="SAM" id="Phobius"/>
    </source>
</evidence>
<sequence>MQALNVIVENWPTPSYWATCVPIFIAVTSLLLSVFTAYHTRKSAIYSRRPFVWAASYGYIDKEAKIIQPIPYRVAFRISNSPATIAAIEISIFHSNDRLFHSKEERQVRFPDSQSEWQFGMDEATFMNLMNRENIGLLRRDVLIRYSALSGGKQYKFEMKQRYIPLDNQWQTIQEVAT</sequence>